<keyword evidence="1" id="KW-0540">Nuclease</keyword>
<dbReference type="SUPFAM" id="SSF82771">
    <property type="entry name" value="GIY-YIG endonuclease"/>
    <property type="match status" value="1"/>
</dbReference>
<accession>A0A291LI59</accession>
<reference evidence="1" key="1">
    <citation type="submission" date="2017-02" db="EMBL/GenBank/DDBJ databases">
        <title>Fungal Comparative Genomics of Melanconis species and Ophiognomonia clavigignenti-juglandacearum at Different Phylogenetic Distances.</title>
        <authorList>
            <person name="Demers J.E."/>
            <person name="Castlebury L.A."/>
        </authorList>
    </citation>
    <scope>NUCLEOTIDE SEQUENCE</scope>
    <source>
        <strain evidence="1">AR4414</strain>
    </source>
</reference>
<organism evidence="1">
    <name type="scientific">Juglanconis oblonga</name>
    <dbReference type="NCBI Taxonomy" id="1940568"/>
    <lineage>
        <taxon>Eukaryota</taxon>
        <taxon>Fungi</taxon>
        <taxon>Dikarya</taxon>
        <taxon>Ascomycota</taxon>
        <taxon>Pezizomycotina</taxon>
        <taxon>Sordariomycetes</taxon>
        <taxon>Sordariomycetidae</taxon>
        <taxon>Diaporthales</taxon>
        <taxon>Juglanconidaceae</taxon>
        <taxon>Juglanconis</taxon>
    </lineage>
</organism>
<dbReference type="AlphaFoldDB" id="A0A291LI59"/>
<evidence type="ECO:0000313" key="1">
    <source>
        <dbReference type="EMBL" id="ATI20231.1"/>
    </source>
</evidence>
<keyword evidence="1" id="KW-0378">Hydrolase</keyword>
<dbReference type="InterPro" id="IPR035901">
    <property type="entry name" value="GIY-YIG_endonuc_sf"/>
</dbReference>
<keyword evidence="1" id="KW-0255">Endonuclease</keyword>
<gene>
    <name evidence="1" type="primary">orf124</name>
</gene>
<dbReference type="Gene3D" id="3.40.1440.10">
    <property type="entry name" value="GIY-YIG endonuclease"/>
    <property type="match status" value="1"/>
</dbReference>
<keyword evidence="1" id="KW-0496">Mitochondrion</keyword>
<name>A0A291LI59_9PEZI</name>
<dbReference type="GO" id="GO:0004519">
    <property type="term" value="F:endonuclease activity"/>
    <property type="evidence" value="ECO:0007669"/>
    <property type="project" value="UniProtKB-KW"/>
</dbReference>
<sequence>MFVILKEVKPPPLANKNCIFYKTSSATGGGGVKKRIKKNTFFLVIFFMLRPGVYKITNKINGLCYIGSSVSLANRLSTGYLGPKLGNRVIDLAIKGIGLEKLYFPSGNHSGFLGGNPCRIYKFI</sequence>
<geneLocation type="mitochondrion" evidence="1"/>
<protein>
    <submittedName>
        <fullName evidence="1">GIY-YIG endonuclease</fullName>
    </submittedName>
</protein>
<proteinExistence type="predicted"/>
<dbReference type="EMBL" id="KY575054">
    <property type="protein sequence ID" value="ATI20231.1"/>
    <property type="molecule type" value="Genomic_DNA"/>
</dbReference>